<feature type="region of interest" description="Disordered" evidence="1">
    <location>
        <begin position="1"/>
        <end position="76"/>
    </location>
</feature>
<dbReference type="EMBL" id="JBBPBM010000007">
    <property type="protein sequence ID" value="KAK8574600.1"/>
    <property type="molecule type" value="Genomic_DNA"/>
</dbReference>
<gene>
    <name evidence="2" type="ORF">V6N12_062290</name>
</gene>
<evidence type="ECO:0000313" key="3">
    <source>
        <dbReference type="Proteomes" id="UP001472677"/>
    </source>
</evidence>
<keyword evidence="3" id="KW-1185">Reference proteome</keyword>
<name>A0ABR2F8E3_9ROSI</name>
<comment type="caution">
    <text evidence="2">The sequence shown here is derived from an EMBL/GenBank/DDBJ whole genome shotgun (WGS) entry which is preliminary data.</text>
</comment>
<dbReference type="Proteomes" id="UP001472677">
    <property type="component" value="Unassembled WGS sequence"/>
</dbReference>
<evidence type="ECO:0000313" key="2">
    <source>
        <dbReference type="EMBL" id="KAK8574600.1"/>
    </source>
</evidence>
<sequence length="76" mass="8320">MTTATNTHTARCRGKTLAGRIMISDRSSSPEEVEQPPAKRQRRYHVITTDSDDDSSAGLPVANPKQPVDPSLSHTF</sequence>
<organism evidence="2 3">
    <name type="scientific">Hibiscus sabdariffa</name>
    <name type="common">roselle</name>
    <dbReference type="NCBI Taxonomy" id="183260"/>
    <lineage>
        <taxon>Eukaryota</taxon>
        <taxon>Viridiplantae</taxon>
        <taxon>Streptophyta</taxon>
        <taxon>Embryophyta</taxon>
        <taxon>Tracheophyta</taxon>
        <taxon>Spermatophyta</taxon>
        <taxon>Magnoliopsida</taxon>
        <taxon>eudicotyledons</taxon>
        <taxon>Gunneridae</taxon>
        <taxon>Pentapetalae</taxon>
        <taxon>rosids</taxon>
        <taxon>malvids</taxon>
        <taxon>Malvales</taxon>
        <taxon>Malvaceae</taxon>
        <taxon>Malvoideae</taxon>
        <taxon>Hibiscus</taxon>
    </lineage>
</organism>
<proteinExistence type="predicted"/>
<protein>
    <submittedName>
        <fullName evidence="2">Uncharacterized protein</fullName>
    </submittedName>
</protein>
<reference evidence="2 3" key="1">
    <citation type="journal article" date="2024" name="G3 (Bethesda)">
        <title>Genome assembly of Hibiscus sabdariffa L. provides insights into metabolisms of medicinal natural products.</title>
        <authorList>
            <person name="Kim T."/>
        </authorList>
    </citation>
    <scope>NUCLEOTIDE SEQUENCE [LARGE SCALE GENOMIC DNA]</scope>
    <source>
        <strain evidence="2">TK-2024</strain>
        <tissue evidence="2">Old leaves</tissue>
    </source>
</reference>
<evidence type="ECO:0000256" key="1">
    <source>
        <dbReference type="SAM" id="MobiDB-lite"/>
    </source>
</evidence>
<accession>A0ABR2F8E3</accession>